<reference evidence="3 4" key="1">
    <citation type="submission" date="2020-08" db="EMBL/GenBank/DDBJ databases">
        <title>Description of novel Flavobacterium F-392 isolate.</title>
        <authorList>
            <person name="Saticioglu I.B."/>
            <person name="Duman M."/>
            <person name="Altun S."/>
        </authorList>
    </citation>
    <scope>NUCLEOTIDE SEQUENCE [LARGE SCALE GENOMIC DNA]</scope>
    <source>
        <strain evidence="3 4">F-392</strain>
    </source>
</reference>
<organism evidence="3 4">
    <name type="scientific">Flavobacterium muglaense</name>
    <dbReference type="NCBI Taxonomy" id="2764716"/>
    <lineage>
        <taxon>Bacteria</taxon>
        <taxon>Pseudomonadati</taxon>
        <taxon>Bacteroidota</taxon>
        <taxon>Flavobacteriia</taxon>
        <taxon>Flavobacteriales</taxon>
        <taxon>Flavobacteriaceae</taxon>
        <taxon>Flavobacterium</taxon>
    </lineage>
</organism>
<sequence>MKSKITLFFALSLFLSVSMAKATTPLYNQEAAASSLTAVFDNYFLLKDALVKTDAKDAVAKAKELLESVNEVKAASLSKTEQATWLKMNKKIQANVQKMATTADIKGQRALFVVLSSNMQIVLKASKYSQPVYAQFCPMANGGKGASWLSKEKGVKNPYYGNQMLTCGSVTETIK</sequence>
<dbReference type="RefSeq" id="WP_187017376.1">
    <property type="nucleotide sequence ID" value="NZ_JACRUK010000006.1"/>
</dbReference>
<feature type="domain" description="DUF3347" evidence="2">
    <location>
        <begin position="39"/>
        <end position="127"/>
    </location>
</feature>
<keyword evidence="4" id="KW-1185">Reference proteome</keyword>
<feature type="chain" id="PRO_5037687247" evidence="1">
    <location>
        <begin position="23"/>
        <end position="175"/>
    </location>
</feature>
<evidence type="ECO:0000259" key="2">
    <source>
        <dbReference type="Pfam" id="PF11827"/>
    </source>
</evidence>
<protein>
    <submittedName>
        <fullName evidence="3">DUF3347 domain-containing protein</fullName>
    </submittedName>
</protein>
<gene>
    <name evidence="3" type="ORF">H8R25_04540</name>
</gene>
<dbReference type="EMBL" id="JACRUL010000006">
    <property type="protein sequence ID" value="MBC5843706.1"/>
    <property type="molecule type" value="Genomic_DNA"/>
</dbReference>
<keyword evidence="1" id="KW-0732">Signal</keyword>
<feature type="signal peptide" evidence="1">
    <location>
        <begin position="1"/>
        <end position="22"/>
    </location>
</feature>
<dbReference type="Pfam" id="PF11827">
    <property type="entry name" value="DUF3347"/>
    <property type="match status" value="1"/>
</dbReference>
<dbReference type="Proteomes" id="UP000641454">
    <property type="component" value="Unassembled WGS sequence"/>
</dbReference>
<proteinExistence type="predicted"/>
<evidence type="ECO:0000256" key="1">
    <source>
        <dbReference type="SAM" id="SignalP"/>
    </source>
</evidence>
<evidence type="ECO:0000313" key="3">
    <source>
        <dbReference type="EMBL" id="MBC5843706.1"/>
    </source>
</evidence>
<name>A0A923MY19_9FLAO</name>
<comment type="caution">
    <text evidence="3">The sequence shown here is derived from an EMBL/GenBank/DDBJ whole genome shotgun (WGS) entry which is preliminary data.</text>
</comment>
<dbReference type="InterPro" id="IPR021782">
    <property type="entry name" value="DUF3347"/>
</dbReference>
<evidence type="ECO:0000313" key="4">
    <source>
        <dbReference type="Proteomes" id="UP000641454"/>
    </source>
</evidence>
<dbReference type="AlphaFoldDB" id="A0A923MY19"/>
<accession>A0A923MY19</accession>